<dbReference type="PANTHER" id="PTHR11319:SF35">
    <property type="entry name" value="OUTER MEMBRANE PROTEIN PMPC-RELATED"/>
    <property type="match status" value="1"/>
</dbReference>
<organism evidence="1 2">
    <name type="scientific">Ahniella affigens</name>
    <dbReference type="NCBI Taxonomy" id="2021234"/>
    <lineage>
        <taxon>Bacteria</taxon>
        <taxon>Pseudomonadati</taxon>
        <taxon>Pseudomonadota</taxon>
        <taxon>Gammaproteobacteria</taxon>
        <taxon>Lysobacterales</taxon>
        <taxon>Rhodanobacteraceae</taxon>
        <taxon>Ahniella</taxon>
    </lineage>
</organism>
<dbReference type="AlphaFoldDB" id="A0A2P1PU77"/>
<evidence type="ECO:0000313" key="1">
    <source>
        <dbReference type="EMBL" id="AVP98372.1"/>
    </source>
</evidence>
<sequence length="687" mass="71620">MKRLLPWTLLGTLGTWNADPARAAGRYYAGGRSKQVLTTFTVTNLLDDGAGSLRDAIAQANANPGLDTIQFDVTGLLPVGLPLAITDAVTIVGPGADQLELDGGNLDRVFEIFDPDVTTNGNPIDVFPASISGLTISNGQAPYYDYNDTRYFYDAGGILALEVDLTLDDVTFRNNYGAIGGAVYFRADLVGPGPEPAGITVSDCRFEQNTAIGAGGGMIIADASRDVVVARSTFSGNVSLIGLPEGARHASSRLRWRDQDHLDALPTPLGLVGLIPGGGGFSSGDLDHEVALIDNVFEQNSGYLGGAIRSSAADGGGIRLERSTLHDNFALLGGGIGSFYIAETSQMHVFNSTISGNDSLIGPAFTGIFIYPGSNERKLIFDHTTITENLAYIEPGAVYLYDARPDGATPTVLFNNTAIINNAPLAVRQTPTAPDGAEASTADLKIGLDVAIEANFSAFADVNSAGRIDVGSNNLFAPAGTLSPLLDATDSTPVHLPMQDSALRNAASLAPSAFVVDQRGLARVAGGRADIGAVEADALGGSPEFDSTPVVPATLFFRPLEFGISEQTVLIRNYGGATLDLQIPSLTAPFETSFSGPVSLAPGESINLTVGCAPVTNGGVMVDWVITSNDADEASAALQLDCGTVGSAHPVPVFASQPWQVLAAILMALAGFRYGPWRRDLGAARKQ</sequence>
<accession>A0A2P1PU77</accession>
<dbReference type="KEGG" id="xba:C7S18_14775"/>
<evidence type="ECO:0008006" key="3">
    <source>
        <dbReference type="Google" id="ProtNLM"/>
    </source>
</evidence>
<dbReference type="PANTHER" id="PTHR11319">
    <property type="entry name" value="G PROTEIN-COUPLED RECEPTOR-RELATED"/>
    <property type="match status" value="1"/>
</dbReference>
<dbReference type="Proteomes" id="UP000241074">
    <property type="component" value="Chromosome"/>
</dbReference>
<evidence type="ECO:0000313" key="2">
    <source>
        <dbReference type="Proteomes" id="UP000241074"/>
    </source>
</evidence>
<reference evidence="1 2" key="2">
    <citation type="submission" date="2018-03" db="EMBL/GenBank/DDBJ databases">
        <authorList>
            <person name="Keele B.F."/>
        </authorList>
    </citation>
    <scope>NUCLEOTIDE SEQUENCE [LARGE SCALE GENOMIC DNA]</scope>
    <source>
        <strain evidence="1 2">D13</strain>
    </source>
</reference>
<name>A0A2P1PU77_9GAMM</name>
<proteinExistence type="predicted"/>
<dbReference type="Gene3D" id="2.160.20.10">
    <property type="entry name" value="Single-stranded right-handed beta-helix, Pectin lyase-like"/>
    <property type="match status" value="1"/>
</dbReference>
<reference evidence="1 2" key="1">
    <citation type="submission" date="2018-03" db="EMBL/GenBank/DDBJ databases">
        <title>Ahniella affigens gen. nov., sp. nov., a gammaproteobacterium isolated from sandy soil near a stream.</title>
        <authorList>
            <person name="Ko Y."/>
            <person name="Kim J.-H."/>
        </authorList>
    </citation>
    <scope>NUCLEOTIDE SEQUENCE [LARGE SCALE GENOMIC DNA]</scope>
    <source>
        <strain evidence="1 2">D13</strain>
    </source>
</reference>
<dbReference type="InterPro" id="IPR012334">
    <property type="entry name" value="Pectin_lyas_fold"/>
</dbReference>
<dbReference type="NCBIfam" id="NF041518">
    <property type="entry name" value="choice_anch_Q"/>
    <property type="match status" value="1"/>
</dbReference>
<dbReference type="InterPro" id="IPR059226">
    <property type="entry name" value="Choice_anch_Q_dom"/>
</dbReference>
<dbReference type="InterPro" id="IPR011050">
    <property type="entry name" value="Pectin_lyase_fold/virulence"/>
</dbReference>
<dbReference type="SUPFAM" id="SSF51126">
    <property type="entry name" value="Pectin lyase-like"/>
    <property type="match status" value="1"/>
</dbReference>
<dbReference type="InterPro" id="IPR013783">
    <property type="entry name" value="Ig-like_fold"/>
</dbReference>
<gene>
    <name evidence="1" type="ORF">C7S18_14775</name>
</gene>
<dbReference type="EMBL" id="CP027860">
    <property type="protein sequence ID" value="AVP98372.1"/>
    <property type="molecule type" value="Genomic_DNA"/>
</dbReference>
<protein>
    <recommendedName>
        <fullName evidence="3">Abnormal spindle-like microcephaly-associated protein ASH domain-containing protein</fullName>
    </recommendedName>
</protein>
<dbReference type="Gene3D" id="2.60.40.10">
    <property type="entry name" value="Immunoglobulins"/>
    <property type="match status" value="1"/>
</dbReference>
<keyword evidence="2" id="KW-1185">Reference proteome</keyword>
<dbReference type="OrthoDB" id="5944341at2"/>
<dbReference type="RefSeq" id="WP_106892293.1">
    <property type="nucleotide sequence ID" value="NZ_CP027860.1"/>
</dbReference>